<evidence type="ECO:0000313" key="2">
    <source>
        <dbReference type="EMBL" id="PPQ87700.1"/>
    </source>
</evidence>
<name>A0A409XAE5_PSICY</name>
<reference evidence="2 3" key="1">
    <citation type="journal article" date="2018" name="Evol. Lett.">
        <title>Horizontal gene cluster transfer increased hallucinogenic mushroom diversity.</title>
        <authorList>
            <person name="Reynolds H.T."/>
            <person name="Vijayakumar V."/>
            <person name="Gluck-Thaler E."/>
            <person name="Korotkin H.B."/>
            <person name="Matheny P.B."/>
            <person name="Slot J.C."/>
        </authorList>
    </citation>
    <scope>NUCLEOTIDE SEQUENCE [LARGE SCALE GENOMIC DNA]</scope>
    <source>
        <strain evidence="2 3">2631</strain>
    </source>
</reference>
<organism evidence="2 3">
    <name type="scientific">Psilocybe cyanescens</name>
    <dbReference type="NCBI Taxonomy" id="93625"/>
    <lineage>
        <taxon>Eukaryota</taxon>
        <taxon>Fungi</taxon>
        <taxon>Dikarya</taxon>
        <taxon>Basidiomycota</taxon>
        <taxon>Agaricomycotina</taxon>
        <taxon>Agaricomycetes</taxon>
        <taxon>Agaricomycetidae</taxon>
        <taxon>Agaricales</taxon>
        <taxon>Agaricineae</taxon>
        <taxon>Strophariaceae</taxon>
        <taxon>Psilocybe</taxon>
    </lineage>
</organism>
<dbReference type="Proteomes" id="UP000283269">
    <property type="component" value="Unassembled WGS sequence"/>
</dbReference>
<gene>
    <name evidence="2" type="ORF">CVT25_011467</name>
</gene>
<keyword evidence="3" id="KW-1185">Reference proteome</keyword>
<dbReference type="AlphaFoldDB" id="A0A409XAE5"/>
<sequence length="469" mass="53094">MDQTTLAPDEGSSKASIVEKEGLTQQPANESGSDGKNAADEAIGVTITEAAQQPVEHVGPTMRRGNYALQSNYGSPPLRDNAYNFIWGEDTNFLTGEETKVPAAGGSKFGLERSNSLQATQSLTGEKAGTSSEQDAIKSLEAHPPIVTQDMRTLFAQQQREIRNSIAKQNEKGIPQTRAAAAAKVTAKDAPGQSAALDLRESILERREREFDRREREIDRRERDLERRERELERRQREFENDKGRWSSNGQNVPHWQETIESFKNQIKADLLAERKKAIEREALFEEKVIKKVNKILEHERQLYDVMRMSENEVNEMVESSVGYFLHTDEDIADRVRFQSLLYLTQERLASEAGLNPPSGSDSFSLSWRLALGPSVVTEDRYKKALELLKDKDLNESTKKVVECKMAMEYAVEYTSHLRKEGTETSDHSFSFGRIPRKDYLESVERHSNQSPVELEALKVLVDFVSPEV</sequence>
<feature type="compositionally biased region" description="Polar residues" evidence="1">
    <location>
        <begin position="23"/>
        <end position="34"/>
    </location>
</feature>
<evidence type="ECO:0000256" key="1">
    <source>
        <dbReference type="SAM" id="MobiDB-lite"/>
    </source>
</evidence>
<proteinExistence type="predicted"/>
<accession>A0A409XAE5</accession>
<evidence type="ECO:0000313" key="3">
    <source>
        <dbReference type="Proteomes" id="UP000283269"/>
    </source>
</evidence>
<comment type="caution">
    <text evidence="2">The sequence shown here is derived from an EMBL/GenBank/DDBJ whole genome shotgun (WGS) entry which is preliminary data.</text>
</comment>
<dbReference type="EMBL" id="NHYD01002233">
    <property type="protein sequence ID" value="PPQ87700.1"/>
    <property type="molecule type" value="Genomic_DNA"/>
</dbReference>
<feature type="compositionally biased region" description="Basic and acidic residues" evidence="1">
    <location>
        <begin position="226"/>
        <end position="245"/>
    </location>
</feature>
<dbReference type="InParanoid" id="A0A409XAE5"/>
<feature type="region of interest" description="Disordered" evidence="1">
    <location>
        <begin position="226"/>
        <end position="252"/>
    </location>
</feature>
<dbReference type="OrthoDB" id="3025194at2759"/>
<protein>
    <submittedName>
        <fullName evidence="2">Uncharacterized protein</fullName>
    </submittedName>
</protein>
<dbReference type="STRING" id="93625.A0A409XAE5"/>
<feature type="region of interest" description="Disordered" evidence="1">
    <location>
        <begin position="1"/>
        <end position="42"/>
    </location>
</feature>